<evidence type="ECO:0000256" key="1">
    <source>
        <dbReference type="SAM" id="MobiDB-lite"/>
    </source>
</evidence>
<proteinExistence type="predicted"/>
<feature type="region of interest" description="Disordered" evidence="1">
    <location>
        <begin position="245"/>
        <end position="300"/>
    </location>
</feature>
<dbReference type="InterPro" id="IPR044286">
    <property type="entry name" value="SINL_plant"/>
</dbReference>
<reference evidence="2 3" key="1">
    <citation type="submission" date="2024-02" db="EMBL/GenBank/DDBJ databases">
        <title>High-quality chromosome-scale genome assembly of Pensacola bahiagrass (Paspalum notatum Flugge var. saurae).</title>
        <authorList>
            <person name="Vega J.M."/>
            <person name="Podio M."/>
            <person name="Orjuela J."/>
            <person name="Siena L.A."/>
            <person name="Pessino S.C."/>
            <person name="Combes M.C."/>
            <person name="Mariac C."/>
            <person name="Albertini E."/>
            <person name="Pupilli F."/>
            <person name="Ortiz J.P.A."/>
            <person name="Leblanc O."/>
        </authorList>
    </citation>
    <scope>NUCLEOTIDE SEQUENCE [LARGE SCALE GENOMIC DNA]</scope>
    <source>
        <strain evidence="2">R1</strain>
        <tissue evidence="2">Leaf</tissue>
    </source>
</reference>
<dbReference type="Proteomes" id="UP001341281">
    <property type="component" value="Chromosome 07"/>
</dbReference>
<organism evidence="2 3">
    <name type="scientific">Paspalum notatum var. saurae</name>
    <dbReference type="NCBI Taxonomy" id="547442"/>
    <lineage>
        <taxon>Eukaryota</taxon>
        <taxon>Viridiplantae</taxon>
        <taxon>Streptophyta</taxon>
        <taxon>Embryophyta</taxon>
        <taxon>Tracheophyta</taxon>
        <taxon>Spermatophyta</taxon>
        <taxon>Magnoliopsida</taxon>
        <taxon>Liliopsida</taxon>
        <taxon>Poales</taxon>
        <taxon>Poaceae</taxon>
        <taxon>PACMAD clade</taxon>
        <taxon>Panicoideae</taxon>
        <taxon>Andropogonodae</taxon>
        <taxon>Paspaleae</taxon>
        <taxon>Paspalinae</taxon>
        <taxon>Paspalum</taxon>
    </lineage>
</organism>
<sequence length="300" mass="32977">MLFPPSCRKVRTIRTSQPVPNLKAPSSGRSAPRSQTGWICAQASCRCEDLGSAAAMEMKVVEHTSFTISSRALECHVCRLPPKPHRDGQHLYLCDAGHVVCGSCKTARRVFCGCGGSVSTDCCRLLEDIGSRIEIKCACGGYFRYGQLKEHQKNCQPDSICTPAWRKCRLRAALVRCSVCRAILRPPVFKQEAGVGLCCGDCHQANRHKDMFVRCPDLEYLLKCVMVKMRRPYCVPGDEDRTKIPLVGSSNAIGKPEEAPPSKVAKKDKHIAESSEDMSEDGSDDKTDEEEDQSSSSSSS</sequence>
<evidence type="ECO:0000313" key="3">
    <source>
        <dbReference type="Proteomes" id="UP001341281"/>
    </source>
</evidence>
<dbReference type="PANTHER" id="PTHR46632:SF16">
    <property type="entry name" value="E3 UBIQUITIN-PROTEIN LIGASE SINA-LIKE 10"/>
    <property type="match status" value="1"/>
</dbReference>
<dbReference type="PANTHER" id="PTHR46632">
    <property type="entry name" value="E3 UBIQUITIN-PROTEIN LIGASE SINA-LIKE 4"/>
    <property type="match status" value="1"/>
</dbReference>
<evidence type="ECO:0000313" key="2">
    <source>
        <dbReference type="EMBL" id="WVZ83149.1"/>
    </source>
</evidence>
<protein>
    <submittedName>
        <fullName evidence="2">Uncharacterized protein</fullName>
    </submittedName>
</protein>
<keyword evidence="3" id="KW-1185">Reference proteome</keyword>
<accession>A0AAQ3U179</accession>
<dbReference type="AlphaFoldDB" id="A0AAQ3U179"/>
<feature type="compositionally biased region" description="Acidic residues" evidence="1">
    <location>
        <begin position="274"/>
        <end position="293"/>
    </location>
</feature>
<name>A0AAQ3U179_PASNO</name>
<dbReference type="EMBL" id="CP144751">
    <property type="protein sequence ID" value="WVZ83149.1"/>
    <property type="molecule type" value="Genomic_DNA"/>
</dbReference>
<gene>
    <name evidence="2" type="ORF">U9M48_030322</name>
</gene>